<accession>A0A7C2UW64</accession>
<organism evidence="2">
    <name type="scientific">Fervidicoccus fontis</name>
    <dbReference type="NCBI Taxonomy" id="683846"/>
    <lineage>
        <taxon>Archaea</taxon>
        <taxon>Thermoproteota</taxon>
        <taxon>Thermoprotei</taxon>
        <taxon>Fervidicoccales</taxon>
        <taxon>Fervidicoccaceae</taxon>
        <taxon>Fervidicoccus</taxon>
    </lineage>
</organism>
<dbReference type="PIRSF" id="PIRSF014439">
    <property type="entry name" value="APE1894_ACT"/>
    <property type="match status" value="1"/>
</dbReference>
<dbReference type="Proteomes" id="UP000885664">
    <property type="component" value="Unassembled WGS sequence"/>
</dbReference>
<evidence type="ECO:0000313" key="2">
    <source>
        <dbReference type="EMBL" id="HEU97724.1"/>
    </source>
</evidence>
<gene>
    <name evidence="2" type="ORF">ENO36_02570</name>
</gene>
<evidence type="ECO:0000259" key="1">
    <source>
        <dbReference type="Pfam" id="PF13840"/>
    </source>
</evidence>
<proteinExistence type="predicted"/>
<dbReference type="InterPro" id="IPR016619">
    <property type="entry name" value="UCP014439_ACT"/>
</dbReference>
<sequence>MNDEQKISVAEAVRFVISKNQSLIECLSEGLVNYTWLAERIADEVARISGRKRVNLDAIKAALIRYEEELKKEKSALMKSVGKVLAKSTLELQNDIVVLTVKKYTVERKLNEILEAASRSRFFNFTQGKKSYTFVISEEDEGAIEKMMEKDDVLDKVEKQSALIMISPYDIMFTPGVVNFLTRLMYLSNINITQIMSCYTDTILIINKDDSVKAFKLLQDVIEQQRSIEGNQSLGSETESTKNGKL</sequence>
<name>A0A7C2UW64_9CREN</name>
<dbReference type="Pfam" id="PF13840">
    <property type="entry name" value="ACT_7"/>
    <property type="match status" value="1"/>
</dbReference>
<dbReference type="EMBL" id="DSFE01000056">
    <property type="protein sequence ID" value="HEU97724.1"/>
    <property type="molecule type" value="Genomic_DNA"/>
</dbReference>
<dbReference type="SUPFAM" id="SSF55021">
    <property type="entry name" value="ACT-like"/>
    <property type="match status" value="1"/>
</dbReference>
<dbReference type="InterPro" id="IPR045865">
    <property type="entry name" value="ACT-like_dom_sf"/>
</dbReference>
<dbReference type="InterPro" id="IPR027795">
    <property type="entry name" value="CASTOR_ACT_dom"/>
</dbReference>
<comment type="caution">
    <text evidence="2">The sequence shown here is derived from an EMBL/GenBank/DDBJ whole genome shotgun (WGS) entry which is preliminary data.</text>
</comment>
<dbReference type="Gene3D" id="3.30.2130.10">
    <property type="entry name" value="VC0802-like"/>
    <property type="match status" value="1"/>
</dbReference>
<dbReference type="AlphaFoldDB" id="A0A7C2UW64"/>
<feature type="domain" description="CASTOR ACT" evidence="1">
    <location>
        <begin position="159"/>
        <end position="220"/>
    </location>
</feature>
<protein>
    <submittedName>
        <fullName evidence="2">ACT domain-containing protein</fullName>
    </submittedName>
</protein>
<reference evidence="2" key="1">
    <citation type="journal article" date="2020" name="mSystems">
        <title>Genome- and Community-Level Interaction Insights into Carbon Utilization and Element Cycling Functions of Hydrothermarchaeota in Hydrothermal Sediment.</title>
        <authorList>
            <person name="Zhou Z."/>
            <person name="Liu Y."/>
            <person name="Xu W."/>
            <person name="Pan J."/>
            <person name="Luo Z.H."/>
            <person name="Li M."/>
        </authorList>
    </citation>
    <scope>NUCLEOTIDE SEQUENCE [LARGE SCALE GENOMIC DNA]</scope>
    <source>
        <strain evidence="2">SpSt-1259</strain>
    </source>
</reference>